<reference evidence="1 2" key="1">
    <citation type="submission" date="2017-11" db="EMBL/GenBank/DDBJ databases">
        <title>De-novo sequencing of pomegranate (Punica granatum L.) genome.</title>
        <authorList>
            <person name="Akparov Z."/>
            <person name="Amiraslanov A."/>
            <person name="Hajiyeva S."/>
            <person name="Abbasov M."/>
            <person name="Kaur K."/>
            <person name="Hamwieh A."/>
            <person name="Solovyev V."/>
            <person name="Salamov A."/>
            <person name="Braich B."/>
            <person name="Kosarev P."/>
            <person name="Mahmoud A."/>
            <person name="Hajiyev E."/>
            <person name="Babayeva S."/>
            <person name="Izzatullayeva V."/>
            <person name="Mammadov A."/>
            <person name="Mammadov A."/>
            <person name="Sharifova S."/>
            <person name="Ojaghi J."/>
            <person name="Eynullazada K."/>
            <person name="Bayramov B."/>
            <person name="Abdulazimova A."/>
            <person name="Shahmuradov I."/>
        </authorList>
    </citation>
    <scope>NUCLEOTIDE SEQUENCE [LARGE SCALE GENOMIC DNA]</scope>
    <source>
        <strain evidence="2">cv. AG2017</strain>
        <tissue evidence="1">Leaf</tissue>
    </source>
</reference>
<evidence type="ECO:0000313" key="2">
    <source>
        <dbReference type="Proteomes" id="UP000233551"/>
    </source>
</evidence>
<proteinExistence type="predicted"/>
<keyword evidence="2" id="KW-1185">Reference proteome</keyword>
<protein>
    <submittedName>
        <fullName evidence="1">Uncharacterized protein</fullName>
    </submittedName>
</protein>
<dbReference type="AlphaFoldDB" id="A0A2I0JX58"/>
<gene>
    <name evidence="1" type="ORF">CRG98_019541</name>
</gene>
<dbReference type="Proteomes" id="UP000233551">
    <property type="component" value="Unassembled WGS sequence"/>
</dbReference>
<sequence length="74" mass="8819">MPASEVFDEMPQRSRCFDLSFKCRAWGSNRSLGVEEEEEDDDDDDDEENDWCAVDRENRMLELRRSCGEFESFR</sequence>
<accession>A0A2I0JX58</accession>
<comment type="caution">
    <text evidence="1">The sequence shown here is derived from an EMBL/GenBank/DDBJ whole genome shotgun (WGS) entry which is preliminary data.</text>
</comment>
<evidence type="ECO:0000313" key="1">
    <source>
        <dbReference type="EMBL" id="PKI60056.1"/>
    </source>
</evidence>
<organism evidence="1 2">
    <name type="scientific">Punica granatum</name>
    <name type="common">Pomegranate</name>
    <dbReference type="NCBI Taxonomy" id="22663"/>
    <lineage>
        <taxon>Eukaryota</taxon>
        <taxon>Viridiplantae</taxon>
        <taxon>Streptophyta</taxon>
        <taxon>Embryophyta</taxon>
        <taxon>Tracheophyta</taxon>
        <taxon>Spermatophyta</taxon>
        <taxon>Magnoliopsida</taxon>
        <taxon>eudicotyledons</taxon>
        <taxon>Gunneridae</taxon>
        <taxon>Pentapetalae</taxon>
        <taxon>rosids</taxon>
        <taxon>malvids</taxon>
        <taxon>Myrtales</taxon>
        <taxon>Lythraceae</taxon>
        <taxon>Punica</taxon>
    </lineage>
</organism>
<name>A0A2I0JX58_PUNGR</name>
<dbReference type="EMBL" id="PGOL01001193">
    <property type="protein sequence ID" value="PKI60056.1"/>
    <property type="molecule type" value="Genomic_DNA"/>
</dbReference>